<proteinExistence type="predicted"/>
<sequence>MFSSAKVATNQSVVTAFAGRIKSHCKAKNDPSLRLHCFSVDLCKRQECPFLTEKKALFHLPPVPDWEILPDIIRQLNSQSFMKRG</sequence>
<keyword evidence="2" id="KW-1185">Reference proteome</keyword>
<protein>
    <submittedName>
        <fullName evidence="1">Uncharacterized protein</fullName>
    </submittedName>
</protein>
<dbReference type="EMBL" id="ACEC01000070">
    <property type="protein sequence ID" value="EEG30154.1"/>
    <property type="molecule type" value="Genomic_DNA"/>
</dbReference>
<accession>C0EEG6</accession>
<evidence type="ECO:0000313" key="1">
    <source>
        <dbReference type="EMBL" id="EEG30154.1"/>
    </source>
</evidence>
<organism evidence="1 2">
    <name type="scientific">[Clostridium] methylpentosum DSM 5476</name>
    <dbReference type="NCBI Taxonomy" id="537013"/>
    <lineage>
        <taxon>Bacteria</taxon>
        <taxon>Bacillati</taxon>
        <taxon>Bacillota</taxon>
        <taxon>Clostridia</taxon>
        <taxon>Eubacteriales</taxon>
        <taxon>Oscillospiraceae</taxon>
        <taxon>Oscillospiraceae incertae sedis</taxon>
    </lineage>
</organism>
<dbReference type="HOGENOM" id="CLU_2506885_0_0_9"/>
<dbReference type="Proteomes" id="UP000003340">
    <property type="component" value="Unassembled WGS sequence"/>
</dbReference>
<dbReference type="AlphaFoldDB" id="C0EEG6"/>
<evidence type="ECO:0000313" key="2">
    <source>
        <dbReference type="Proteomes" id="UP000003340"/>
    </source>
</evidence>
<gene>
    <name evidence="1" type="ORF">CLOSTMETH_02252</name>
</gene>
<reference evidence="1 2" key="2">
    <citation type="submission" date="2009-02" db="EMBL/GenBank/DDBJ databases">
        <title>Draft genome sequence of Clostridium methylpentosum (DSM 5476).</title>
        <authorList>
            <person name="Sudarsanam P."/>
            <person name="Ley R."/>
            <person name="Guruge J."/>
            <person name="Turnbaugh P.J."/>
            <person name="Mahowald M."/>
            <person name="Liep D."/>
            <person name="Gordon J."/>
        </authorList>
    </citation>
    <scope>NUCLEOTIDE SEQUENCE [LARGE SCALE GENOMIC DNA]</scope>
    <source>
        <strain evidence="1 2">DSM 5476</strain>
    </source>
</reference>
<name>C0EEG6_9FIRM</name>
<comment type="caution">
    <text evidence="1">The sequence shown here is derived from an EMBL/GenBank/DDBJ whole genome shotgun (WGS) entry which is preliminary data.</text>
</comment>
<reference evidence="1 2" key="1">
    <citation type="submission" date="2009-01" db="EMBL/GenBank/DDBJ databases">
        <authorList>
            <person name="Fulton L."/>
            <person name="Clifton S."/>
            <person name="Fulton B."/>
            <person name="Xu J."/>
            <person name="Minx P."/>
            <person name="Pepin K.H."/>
            <person name="Johnson M."/>
            <person name="Bhonagiri V."/>
            <person name="Nash W.E."/>
            <person name="Mardis E.R."/>
            <person name="Wilson R.K."/>
        </authorList>
    </citation>
    <scope>NUCLEOTIDE SEQUENCE [LARGE SCALE GENOMIC DNA]</scope>
    <source>
        <strain evidence="1 2">DSM 5476</strain>
    </source>
</reference>